<evidence type="ECO:0000313" key="3">
    <source>
        <dbReference type="Proteomes" id="UP000199034"/>
    </source>
</evidence>
<gene>
    <name evidence="2" type="ORF">SAMN05421872_10378</name>
</gene>
<dbReference type="STRING" id="1045774.SAMN05421872_10378"/>
<reference evidence="2 3" key="1">
    <citation type="submission" date="2016-10" db="EMBL/GenBank/DDBJ databases">
        <authorList>
            <person name="de Groot N.N."/>
        </authorList>
    </citation>
    <scope>NUCLEOTIDE SEQUENCE [LARGE SCALE GENOMIC DNA]</scope>
    <source>
        <strain evidence="2 3">CGMCC 4.6858</strain>
    </source>
</reference>
<organism evidence="2 3">
    <name type="scientific">Nocardioides lianchengensis</name>
    <dbReference type="NCBI Taxonomy" id="1045774"/>
    <lineage>
        <taxon>Bacteria</taxon>
        <taxon>Bacillati</taxon>
        <taxon>Actinomycetota</taxon>
        <taxon>Actinomycetes</taxon>
        <taxon>Propionibacteriales</taxon>
        <taxon>Nocardioidaceae</taxon>
        <taxon>Nocardioides</taxon>
    </lineage>
</organism>
<sequence>MSYEELGAHATEIVRKAKEWELTRLGYTDMGDGTWMPPAGYSYADNQPTNYGDPGGTATQTTSSQDMVDRDMAEIDGKYDDIPELFSPFTWLPDPTSFDGAITGMENVQARLSAGAEDTTDPASGSPVPANLVLDGMDTSSDYLARWTGVAAMAFKQNFVDTFESITTNQFLAASYVKGALEAEKSLWHAARANVDQIAEDTLTALEHMDDCGKNEWSMAFTVAGAVVAIAAIPFTGGASTLAFTAVGGALSIGGAAIGNTDDPPELPMAGESPEAVCDAMREALRELKSEISKAEQKVYDSMVDLNNILAVNRSLFVAPRPDLADSGPGDIRDDMGVPR</sequence>
<dbReference type="OrthoDB" id="3775089at2"/>
<protein>
    <submittedName>
        <fullName evidence="2">Uncharacterized protein</fullName>
    </submittedName>
</protein>
<dbReference type="RefSeq" id="WP_090852434.1">
    <property type="nucleotide sequence ID" value="NZ_FMZM01000003.1"/>
</dbReference>
<name>A0A1G6MYN0_9ACTN</name>
<feature type="region of interest" description="Disordered" evidence="1">
    <location>
        <begin position="45"/>
        <end position="64"/>
    </location>
</feature>
<proteinExistence type="predicted"/>
<dbReference type="EMBL" id="FMZM01000003">
    <property type="protein sequence ID" value="SDC60670.1"/>
    <property type="molecule type" value="Genomic_DNA"/>
</dbReference>
<evidence type="ECO:0000256" key="1">
    <source>
        <dbReference type="SAM" id="MobiDB-lite"/>
    </source>
</evidence>
<accession>A0A1G6MYN0</accession>
<dbReference type="Proteomes" id="UP000199034">
    <property type="component" value="Unassembled WGS sequence"/>
</dbReference>
<dbReference type="AlphaFoldDB" id="A0A1G6MYN0"/>
<keyword evidence="3" id="KW-1185">Reference proteome</keyword>
<evidence type="ECO:0000313" key="2">
    <source>
        <dbReference type="EMBL" id="SDC60670.1"/>
    </source>
</evidence>